<reference evidence="2 3" key="1">
    <citation type="submission" date="2017-04" db="EMBL/GenBank/DDBJ databases">
        <title>Draft genome sequence of Marssonina coronaria NL1: causal agent of apple blotch.</title>
        <authorList>
            <person name="Cheng Q."/>
        </authorList>
    </citation>
    <scope>NUCLEOTIDE SEQUENCE [LARGE SCALE GENOMIC DNA]</scope>
    <source>
        <strain evidence="2 3">NL1</strain>
    </source>
</reference>
<dbReference type="InParanoid" id="A0A218Z7K1"/>
<feature type="compositionally biased region" description="Basic and acidic residues" evidence="1">
    <location>
        <begin position="1698"/>
        <end position="1712"/>
    </location>
</feature>
<feature type="region of interest" description="Disordered" evidence="1">
    <location>
        <begin position="1"/>
        <end position="51"/>
    </location>
</feature>
<feature type="compositionally biased region" description="Basic and acidic residues" evidence="1">
    <location>
        <begin position="1"/>
        <end position="39"/>
    </location>
</feature>
<dbReference type="EMBL" id="MZNU01000136">
    <property type="protein sequence ID" value="OWP04051.1"/>
    <property type="molecule type" value="Genomic_DNA"/>
</dbReference>
<feature type="region of interest" description="Disordered" evidence="1">
    <location>
        <begin position="1779"/>
        <end position="1966"/>
    </location>
</feature>
<proteinExistence type="predicted"/>
<dbReference type="Proteomes" id="UP000242519">
    <property type="component" value="Unassembled WGS sequence"/>
</dbReference>
<dbReference type="STRING" id="503106.A0A218Z7K1"/>
<evidence type="ECO:0000313" key="2">
    <source>
        <dbReference type="EMBL" id="OWP04051.1"/>
    </source>
</evidence>
<feature type="region of interest" description="Disordered" evidence="1">
    <location>
        <begin position="255"/>
        <end position="277"/>
    </location>
</feature>
<comment type="caution">
    <text evidence="2">The sequence shown here is derived from an EMBL/GenBank/DDBJ whole genome shotgun (WGS) entry which is preliminary data.</text>
</comment>
<feature type="region of interest" description="Disordered" evidence="1">
    <location>
        <begin position="289"/>
        <end position="309"/>
    </location>
</feature>
<feature type="region of interest" description="Disordered" evidence="1">
    <location>
        <begin position="1161"/>
        <end position="1219"/>
    </location>
</feature>
<dbReference type="OrthoDB" id="4850289at2759"/>
<feature type="region of interest" description="Disordered" evidence="1">
    <location>
        <begin position="428"/>
        <end position="505"/>
    </location>
</feature>
<sequence>MASRAHADGDTPGKKPGAARELEKPGSKKSDISEERVADLDAYGNEIPPYPPIALTNEERVQEARRVAAYVDAVTAQRRAADEKAQFDEGNPTFSPDITSLDPEWIKKRAFFVQELKDKTIKDVLEDANISDRSERDVTGQEIFSFGKYQFLQLWPSSTDGIVLDIQRENASTYKEALKSERFRGVHDNLATKLTMLYFGLPIEAMTSNNMIYSGLDQDDEPDALPEPPRLQRILYSEKPLEFLDSYHERSYGNPVLRRPKYTRPATIPPRQDTPPVLQLSSVVPALPSGQQPRIRAREPVQPTGSSLGMRGGAVTTRVLYNHYGGRKELSVGRSTQLVSATEFRDAALDLLQLHPDSSWIMIFDQYNNSEMFKDDLQKKFVRSFEVTRDNFQKMFHAYLQARISNKEDDWILVAAYKHLRLPGGEKCPPTFVPSRSTGVGGRLPDAKSRPPFSPTADHLPAPPAAASSATPASSTARIPPPGPRRKIYHYKGPASSLASDGSDESTFEDRAAALEEAIKKLMKKTTAQWIVVITVYSSGGNRTVSIPFRSGADEIAYRQLNGFDSGSSVIVCHEPAITAPARWPRTRQPKPPRAEAPIYLLNSNLGRRVQDDGRDFCTQALSLLGLHASNAWEFYVGFYADETREDAETRYLQDEVLVNKENAAGIYDSRIRDLLFDRFHDYHVTVRAASGRGLRRFDSKGANFNVPPSAGPPQARIPERFLWDPPLLKDHIYAYGGTFPVANLTSAAFISASLALLGLCEGDEWQFFVETYDRRGRPSEWALWTKTVHNVERFKNEILPCRNSDDATWPVFVRRSNAGPSAGSLQPPVDQLDVCRLKMSDGRTAYWKLPSPASRNYGINQVQNDFFSAMRVFFPRGRTRPEDRIMVDGFDLGIGGMEITRALWDRVARDVQRGTAAREYRVEGVAARNDSTMARTQLFRMPGTVTYGEYAVGNYEDFAAKIMAHSKSVLGSVPVPKSFRMWYTAEDREDGINSRDFDYLPLDRLATDLGKWVATKSDRPTNCVWLRPIWGEFRLFDTASNRMSVWKGETAASLEQALVKTSPGSSIFDAKFVNLAVASSNQQFAHHPSTATEENWRMHVFDQLLGNTIAFRIQDEKSRDDLAYGITPPYCICSARLLTDAELKNLDQAWGIWQRGTSNIARPRPLSQNPPRVTPTGQKTPATPESPVTNTLTSASPVKQPPFARTRAPLPPGHRRRVPRSEYVPLFDSWMSEQNAQNSLQKKSWTQDQSVIEPGHKLETPLFGDMLELPLTVGPNLPTVYAQHLTPTDIAQLLRDRRKAVNHVLERETACPICSEVFASYDNEKKKKHYEQHTEQIHAGRVCPLCEDANWRFWTLSQKRDHLINDQNEQVKAEIKAFWSVTRCPVCNEEFRDLTAEQVIAHLAAHIPGALKFCDRCGLDISSSTPAEISHHDRACVFVAVRPPNVDWLCNLCGKEDKSGHESTHPGFQDPSAPFCVRCGLSLAKLDESACDDHGSRCRRPSGPSAVFCKRCGIDLSSLDALGFAAHNNECYRTAPTSIAGGSLATLAKAKAVEKQRIQNDRDLTELKRQRAELAQRKSILARRETDVLAQEILVGDRVVDLAELGACPFPSCSLDLGTRDRVQLLDHLRFHAGAASAAIAGDASSSCDTDELLKALAEFKRRMPGFRAAHAALNALAIQTSNNMREPMPDPTSSRTETRSPAKKNADDAVRNTNNRHMRARIGAARESEAGDATVKAALDAAVALGKGQKFDADTLAKRLGDRDQKAADDAAARAASLAVTANPDPEQSSLLPSPARGSSKEFRSPRKSRSLRGRAPTTGNKRKKAAMDEPEDTLSGWSSMQRSPSKRESKKMKTSTHLSSPDKRRRRVVGVEEDDGSSEFDGESLNMMAPKRMTRAASGAPGGGSDTAVAPPRRVGRPRKTAAVEAEAEAEAEAEDDGFEDVEEEDADEEVLAKLSKKSPGKT</sequence>
<name>A0A218Z7K1_9HELO</name>
<organism evidence="2 3">
    <name type="scientific">Diplocarpon coronariae</name>
    <dbReference type="NCBI Taxonomy" id="2795749"/>
    <lineage>
        <taxon>Eukaryota</taxon>
        <taxon>Fungi</taxon>
        <taxon>Dikarya</taxon>
        <taxon>Ascomycota</taxon>
        <taxon>Pezizomycotina</taxon>
        <taxon>Leotiomycetes</taxon>
        <taxon>Helotiales</taxon>
        <taxon>Drepanopezizaceae</taxon>
        <taxon>Diplocarpon</taxon>
    </lineage>
</organism>
<accession>A0A218Z7K1</accession>
<feature type="compositionally biased region" description="Acidic residues" evidence="1">
    <location>
        <begin position="1874"/>
        <end position="1885"/>
    </location>
</feature>
<protein>
    <submittedName>
        <fullName evidence="2">Uncharacterized protein</fullName>
    </submittedName>
</protein>
<feature type="compositionally biased region" description="Polar residues" evidence="1">
    <location>
        <begin position="1161"/>
        <end position="1198"/>
    </location>
</feature>
<feature type="compositionally biased region" description="Low complexity" evidence="1">
    <location>
        <begin position="455"/>
        <end position="478"/>
    </location>
</feature>
<feature type="region of interest" description="Disordered" evidence="1">
    <location>
        <begin position="1681"/>
        <end position="1717"/>
    </location>
</feature>
<feature type="compositionally biased region" description="Acidic residues" evidence="1">
    <location>
        <begin position="1929"/>
        <end position="1953"/>
    </location>
</feature>
<evidence type="ECO:0000313" key="3">
    <source>
        <dbReference type="Proteomes" id="UP000242519"/>
    </source>
</evidence>
<gene>
    <name evidence="2" type="ORF">B2J93_2059</name>
</gene>
<keyword evidence="3" id="KW-1185">Reference proteome</keyword>
<evidence type="ECO:0000256" key="1">
    <source>
        <dbReference type="SAM" id="MobiDB-lite"/>
    </source>
</evidence>